<feature type="signal peptide" evidence="1">
    <location>
        <begin position="1"/>
        <end position="17"/>
    </location>
</feature>
<feature type="chain" id="PRO_5042896344" evidence="1">
    <location>
        <begin position="18"/>
        <end position="139"/>
    </location>
</feature>
<keyword evidence="1" id="KW-0732">Signal</keyword>
<name>A0AAN7PMX1_9COLE</name>
<dbReference type="EMBL" id="JARPUR010000001">
    <property type="protein sequence ID" value="KAK4886586.1"/>
    <property type="molecule type" value="Genomic_DNA"/>
</dbReference>
<comment type="caution">
    <text evidence="2">The sequence shown here is derived from an EMBL/GenBank/DDBJ whole genome shotgun (WGS) entry which is preliminary data.</text>
</comment>
<evidence type="ECO:0000256" key="1">
    <source>
        <dbReference type="SAM" id="SignalP"/>
    </source>
</evidence>
<dbReference type="AlphaFoldDB" id="A0AAN7PMX1"/>
<organism evidence="2 3">
    <name type="scientific">Aquatica leii</name>
    <dbReference type="NCBI Taxonomy" id="1421715"/>
    <lineage>
        <taxon>Eukaryota</taxon>
        <taxon>Metazoa</taxon>
        <taxon>Ecdysozoa</taxon>
        <taxon>Arthropoda</taxon>
        <taxon>Hexapoda</taxon>
        <taxon>Insecta</taxon>
        <taxon>Pterygota</taxon>
        <taxon>Neoptera</taxon>
        <taxon>Endopterygota</taxon>
        <taxon>Coleoptera</taxon>
        <taxon>Polyphaga</taxon>
        <taxon>Elateriformia</taxon>
        <taxon>Elateroidea</taxon>
        <taxon>Lampyridae</taxon>
        <taxon>Luciolinae</taxon>
        <taxon>Aquatica</taxon>
    </lineage>
</organism>
<reference evidence="3" key="1">
    <citation type="submission" date="2023-01" db="EMBL/GenBank/DDBJ databases">
        <title>Key to firefly adult light organ development and bioluminescence: homeobox transcription factors regulate luciferase expression and transportation to peroxisome.</title>
        <authorList>
            <person name="Fu X."/>
        </authorList>
    </citation>
    <scope>NUCLEOTIDE SEQUENCE [LARGE SCALE GENOMIC DNA]</scope>
</reference>
<keyword evidence="3" id="KW-1185">Reference proteome</keyword>
<evidence type="ECO:0000313" key="2">
    <source>
        <dbReference type="EMBL" id="KAK4886586.1"/>
    </source>
</evidence>
<proteinExistence type="predicted"/>
<gene>
    <name evidence="2" type="ORF">RN001_002857</name>
</gene>
<sequence>MYYKTVVLLSTFVITHALPAGNFSVSAIVDLEQHNEFLRTKGREEAFFDQPKPSLYEYAQKIYGNIAHPKPLIDTISEEEKYGNNGDQFRSFGNAIVNSYEGFSNFLNAAVDLPFEAMKQVTRKATSYLGAIGAKLVGL</sequence>
<evidence type="ECO:0000313" key="3">
    <source>
        <dbReference type="Proteomes" id="UP001353858"/>
    </source>
</evidence>
<dbReference type="Proteomes" id="UP001353858">
    <property type="component" value="Unassembled WGS sequence"/>
</dbReference>
<protein>
    <submittedName>
        <fullName evidence="2">Uncharacterized protein</fullName>
    </submittedName>
</protein>
<accession>A0AAN7PMX1</accession>